<comment type="similarity">
    <text evidence="2">Belongs to the aromatic acid exporter (TC 2.A.85) family.</text>
</comment>
<proteinExistence type="inferred from homology"/>
<feature type="transmembrane region" description="Helical" evidence="9">
    <location>
        <begin position="190"/>
        <end position="211"/>
    </location>
</feature>
<dbReference type="Pfam" id="PF11744">
    <property type="entry name" value="ALMT"/>
    <property type="match status" value="1"/>
</dbReference>
<evidence type="ECO:0008006" key="12">
    <source>
        <dbReference type="Google" id="ProtNLM"/>
    </source>
</evidence>
<name>A0AAV6LRJ5_9ERIC</name>
<evidence type="ECO:0000256" key="8">
    <source>
        <dbReference type="ARBA" id="ARBA00023303"/>
    </source>
</evidence>
<organism evidence="10 11">
    <name type="scientific">Rhododendron griersonianum</name>
    <dbReference type="NCBI Taxonomy" id="479676"/>
    <lineage>
        <taxon>Eukaryota</taxon>
        <taxon>Viridiplantae</taxon>
        <taxon>Streptophyta</taxon>
        <taxon>Embryophyta</taxon>
        <taxon>Tracheophyta</taxon>
        <taxon>Spermatophyta</taxon>
        <taxon>Magnoliopsida</taxon>
        <taxon>eudicotyledons</taxon>
        <taxon>Gunneridae</taxon>
        <taxon>Pentapetalae</taxon>
        <taxon>asterids</taxon>
        <taxon>Ericales</taxon>
        <taxon>Ericaceae</taxon>
        <taxon>Ericoideae</taxon>
        <taxon>Rhodoreae</taxon>
        <taxon>Rhododendron</taxon>
    </lineage>
</organism>
<accession>A0AAV6LRJ5</accession>
<feature type="transmembrane region" description="Helical" evidence="9">
    <location>
        <begin position="79"/>
        <end position="97"/>
    </location>
</feature>
<evidence type="ECO:0000256" key="6">
    <source>
        <dbReference type="ARBA" id="ARBA00023065"/>
    </source>
</evidence>
<dbReference type="AlphaFoldDB" id="A0AAV6LRJ5"/>
<evidence type="ECO:0000313" key="11">
    <source>
        <dbReference type="Proteomes" id="UP000823749"/>
    </source>
</evidence>
<sequence>MSSTVITIPNEDGISPNQKKKSIFAQFALSFSVPSLIAKQSKYDKRKVLHSIKVGIALVLVSLLYLLDPMYDEVGNNAMWAIMTVVVIFEFTAGATLGKGLLRGIGTLVGGGLGCLVAILADEFGKIGNNIVVGTSVFLFGAAVTYCRLVPSIKRRYDYGAMIFILTFNLVVVSGFRADKIIGLASERLSTIGMGFAICILTSLFIFPNWASDELHYSMSSKFEKLGICIEGCLEEYFTQDNERETQTKAYFADCRSVLYSKSSDDSLPSTTTRHSIMEPCKTVGLHLAWTLGELGESIKKMERCPPKALVASKLKSMKLELSLISSPSKLGAVDNGEGLAMASFVFLLMEILEKVEELAKEVDELGELAGFQTK</sequence>
<feature type="transmembrane region" description="Helical" evidence="9">
    <location>
        <begin position="159"/>
        <end position="178"/>
    </location>
</feature>
<protein>
    <recommendedName>
        <fullName evidence="12">Aluminum-activated malate transporter</fullName>
    </recommendedName>
</protein>
<dbReference type="GO" id="GO:0016020">
    <property type="term" value="C:membrane"/>
    <property type="evidence" value="ECO:0007669"/>
    <property type="project" value="UniProtKB-SubCell"/>
</dbReference>
<comment type="subcellular location">
    <subcellularLocation>
        <location evidence="1">Membrane</location>
        <topology evidence="1">Multi-pass membrane protein</topology>
    </subcellularLocation>
</comment>
<keyword evidence="7 9" id="KW-0472">Membrane</keyword>
<evidence type="ECO:0000256" key="5">
    <source>
        <dbReference type="ARBA" id="ARBA00022989"/>
    </source>
</evidence>
<evidence type="ECO:0000256" key="1">
    <source>
        <dbReference type="ARBA" id="ARBA00004141"/>
    </source>
</evidence>
<comment type="caution">
    <text evidence="10">The sequence shown here is derived from an EMBL/GenBank/DDBJ whole genome shotgun (WGS) entry which is preliminary data.</text>
</comment>
<feature type="transmembrane region" description="Helical" evidence="9">
    <location>
        <begin position="48"/>
        <end position="67"/>
    </location>
</feature>
<keyword evidence="3" id="KW-0813">Transport</keyword>
<feature type="transmembrane region" description="Helical" evidence="9">
    <location>
        <begin position="104"/>
        <end position="121"/>
    </location>
</feature>
<evidence type="ECO:0000256" key="7">
    <source>
        <dbReference type="ARBA" id="ARBA00023136"/>
    </source>
</evidence>
<gene>
    <name evidence="10" type="ORF">RHGRI_002960</name>
</gene>
<keyword evidence="5 9" id="KW-1133">Transmembrane helix</keyword>
<evidence type="ECO:0000256" key="3">
    <source>
        <dbReference type="ARBA" id="ARBA00022448"/>
    </source>
</evidence>
<feature type="transmembrane region" description="Helical" evidence="9">
    <location>
        <begin position="127"/>
        <end position="147"/>
    </location>
</feature>
<dbReference type="GO" id="GO:0034220">
    <property type="term" value="P:monoatomic ion transmembrane transport"/>
    <property type="evidence" value="ECO:0007669"/>
    <property type="project" value="UniProtKB-KW"/>
</dbReference>
<reference evidence="10" key="1">
    <citation type="submission" date="2020-08" db="EMBL/GenBank/DDBJ databases">
        <title>Plant Genome Project.</title>
        <authorList>
            <person name="Zhang R.-G."/>
        </authorList>
    </citation>
    <scope>NUCLEOTIDE SEQUENCE</scope>
    <source>
        <strain evidence="10">WSP0</strain>
        <tissue evidence="10">Leaf</tissue>
    </source>
</reference>
<dbReference type="PANTHER" id="PTHR31086">
    <property type="entry name" value="ALUMINUM-ACTIVATED MALATE TRANSPORTER 10"/>
    <property type="match status" value="1"/>
</dbReference>
<evidence type="ECO:0000313" key="10">
    <source>
        <dbReference type="EMBL" id="KAG5567592.1"/>
    </source>
</evidence>
<dbReference type="GO" id="GO:0015743">
    <property type="term" value="P:malate transport"/>
    <property type="evidence" value="ECO:0007669"/>
    <property type="project" value="InterPro"/>
</dbReference>
<keyword evidence="6" id="KW-0406">Ion transport</keyword>
<dbReference type="InterPro" id="IPR020966">
    <property type="entry name" value="ALMT"/>
</dbReference>
<dbReference type="EMBL" id="JACTNZ010000001">
    <property type="protein sequence ID" value="KAG5567592.1"/>
    <property type="molecule type" value="Genomic_DNA"/>
</dbReference>
<evidence type="ECO:0000256" key="2">
    <source>
        <dbReference type="ARBA" id="ARBA00007079"/>
    </source>
</evidence>
<evidence type="ECO:0000256" key="9">
    <source>
        <dbReference type="SAM" id="Phobius"/>
    </source>
</evidence>
<keyword evidence="8" id="KW-0407">Ion channel</keyword>
<keyword evidence="11" id="KW-1185">Reference proteome</keyword>
<keyword evidence="4 9" id="KW-0812">Transmembrane</keyword>
<evidence type="ECO:0000256" key="4">
    <source>
        <dbReference type="ARBA" id="ARBA00022692"/>
    </source>
</evidence>
<dbReference type="Proteomes" id="UP000823749">
    <property type="component" value="Chromosome 1"/>
</dbReference>